<accession>A0A1H2RAU2</accession>
<sequence length="250" mass="28377">MCLIAFAYQMHPWFPLVVVSNRDEFLERPTQRLHKWQGEGIVAGKDLQQGGTWMGGSLSGRFAAVTNIRRPGMEAGEKSRGHLPLQFLRGETEQALESVEKDRDEYRGFNMVAGSDKEMFYLHNHKEGPHIERLAPGVHALSNASLNTPWPKVEKAKKLMETLLASSGRTIDPDSFFKAMQDAEPAAERDLPDTGIDKQLEKQLSSMFIDLPEYKTRCQTMFIVRKDGKIAMLERMTDARTGTGHYEWHV</sequence>
<dbReference type="OrthoDB" id="4380123at2"/>
<organism evidence="1 2">
    <name type="scientific">Marinococcus luteus</name>
    <dbReference type="NCBI Taxonomy" id="1122204"/>
    <lineage>
        <taxon>Bacteria</taxon>
        <taxon>Bacillati</taxon>
        <taxon>Bacillota</taxon>
        <taxon>Bacilli</taxon>
        <taxon>Bacillales</taxon>
        <taxon>Bacillaceae</taxon>
        <taxon>Marinococcus</taxon>
    </lineage>
</organism>
<proteinExistence type="predicted"/>
<gene>
    <name evidence="1" type="ORF">SAMN05421781_0647</name>
</gene>
<reference evidence="1 2" key="1">
    <citation type="submission" date="2016-10" db="EMBL/GenBank/DDBJ databases">
        <authorList>
            <person name="de Groot N.N."/>
        </authorList>
    </citation>
    <scope>NUCLEOTIDE SEQUENCE [LARGE SCALE GENOMIC DNA]</scope>
    <source>
        <strain evidence="1 2">DSM 23126</strain>
    </source>
</reference>
<name>A0A1H2RAU2_9BACI</name>
<protein>
    <submittedName>
        <fullName evidence="1">Uncharacterized conserved protein, contains NRDE domain</fullName>
    </submittedName>
</protein>
<evidence type="ECO:0000313" key="2">
    <source>
        <dbReference type="Proteomes" id="UP000199488"/>
    </source>
</evidence>
<dbReference type="PANTHER" id="PTHR17985:SF8">
    <property type="entry name" value="TRANSPORT AND GOLGI ORGANIZATION PROTEIN 2 HOMOLOG"/>
    <property type="match status" value="1"/>
</dbReference>
<dbReference type="AlphaFoldDB" id="A0A1H2RAU2"/>
<dbReference type="Pfam" id="PF05742">
    <property type="entry name" value="TANGO2"/>
    <property type="match status" value="1"/>
</dbReference>
<dbReference type="PANTHER" id="PTHR17985">
    <property type="entry name" value="SER/THR-RICH PROTEIN T10 IN DGCR REGION"/>
    <property type="match status" value="1"/>
</dbReference>
<dbReference type="EMBL" id="FNNC01000001">
    <property type="protein sequence ID" value="SDW15789.1"/>
    <property type="molecule type" value="Genomic_DNA"/>
</dbReference>
<keyword evidence="2" id="KW-1185">Reference proteome</keyword>
<dbReference type="InterPro" id="IPR008551">
    <property type="entry name" value="TANGO2"/>
</dbReference>
<dbReference type="RefSeq" id="WP_091611068.1">
    <property type="nucleotide sequence ID" value="NZ_FNNC01000001.1"/>
</dbReference>
<evidence type="ECO:0000313" key="1">
    <source>
        <dbReference type="EMBL" id="SDW15789.1"/>
    </source>
</evidence>
<dbReference type="Proteomes" id="UP000199488">
    <property type="component" value="Unassembled WGS sequence"/>
</dbReference>